<gene>
    <name evidence="1" type="ORF">A3F54_04820</name>
</gene>
<dbReference type="EMBL" id="MHKD01000019">
    <property type="protein sequence ID" value="OGY83680.1"/>
    <property type="molecule type" value="Genomic_DNA"/>
</dbReference>
<comment type="caution">
    <text evidence="1">The sequence shown here is derived from an EMBL/GenBank/DDBJ whole genome shotgun (WGS) entry which is preliminary data.</text>
</comment>
<reference evidence="1 2" key="1">
    <citation type="journal article" date="2016" name="Nat. Commun.">
        <title>Thousands of microbial genomes shed light on interconnected biogeochemical processes in an aquifer system.</title>
        <authorList>
            <person name="Anantharaman K."/>
            <person name="Brown C.T."/>
            <person name="Hug L.A."/>
            <person name="Sharon I."/>
            <person name="Castelle C.J."/>
            <person name="Probst A.J."/>
            <person name="Thomas B.C."/>
            <person name="Singh A."/>
            <person name="Wilkins M.J."/>
            <person name="Karaoz U."/>
            <person name="Brodie E.L."/>
            <person name="Williams K.H."/>
            <person name="Hubbard S.S."/>
            <person name="Banfield J.F."/>
        </authorList>
    </citation>
    <scope>NUCLEOTIDE SEQUENCE [LARGE SCALE GENOMIC DNA]</scope>
</reference>
<evidence type="ECO:0000313" key="2">
    <source>
        <dbReference type="Proteomes" id="UP000176952"/>
    </source>
</evidence>
<accession>A0A1G2B603</accession>
<name>A0A1G2B603_9BACT</name>
<evidence type="ECO:0000313" key="1">
    <source>
        <dbReference type="EMBL" id="OGY83680.1"/>
    </source>
</evidence>
<dbReference type="Proteomes" id="UP000176952">
    <property type="component" value="Unassembled WGS sequence"/>
</dbReference>
<sequence length="68" mass="8214">MKLSTGWCIFCFSILTNVFYFDFIFLQSVCFQHIFFVRMYLLFGGRKSFMRRFFPQKEEGRSKTVGMP</sequence>
<protein>
    <submittedName>
        <fullName evidence="1">Uncharacterized protein</fullName>
    </submittedName>
</protein>
<proteinExistence type="predicted"/>
<organism evidence="1 2">
    <name type="scientific">Candidatus Kerfeldbacteria bacterium RIFCSPHIGHO2_12_FULL_48_17</name>
    <dbReference type="NCBI Taxonomy" id="1798542"/>
    <lineage>
        <taxon>Bacteria</taxon>
        <taxon>Candidatus Kerfeldiibacteriota</taxon>
    </lineage>
</organism>
<dbReference type="AlphaFoldDB" id="A0A1G2B603"/>